<dbReference type="PANTHER" id="PTHR35870:SF1">
    <property type="entry name" value="PROTEIN, PUTATIVE (AFU_ORTHOLOGUE AFUA_5G03330)-RELATED"/>
    <property type="match status" value="1"/>
</dbReference>
<keyword evidence="1" id="KW-0560">Oxidoreductase</keyword>
<keyword evidence="4" id="KW-1185">Reference proteome</keyword>
<reference evidence="3" key="2">
    <citation type="submission" date="2023-06" db="EMBL/GenBank/DDBJ databases">
        <authorList>
            <consortium name="Lawrence Berkeley National Laboratory"/>
            <person name="Mondo S.J."/>
            <person name="Hensen N."/>
            <person name="Bonometti L."/>
            <person name="Westerberg I."/>
            <person name="Brannstrom I.O."/>
            <person name="Guillou S."/>
            <person name="Cros-Aarteil S."/>
            <person name="Calhoun S."/>
            <person name="Haridas S."/>
            <person name="Kuo A."/>
            <person name="Pangilinan J."/>
            <person name="Riley R."/>
            <person name="Labutti K."/>
            <person name="Andreopoulos B."/>
            <person name="Lipzen A."/>
            <person name="Chen C."/>
            <person name="Yanf M."/>
            <person name="Daum C."/>
            <person name="Ng V."/>
            <person name="Clum A."/>
            <person name="Steindorff A."/>
            <person name="Ohm R."/>
            <person name="Martin F."/>
            <person name="Silar P."/>
            <person name="Natvig D."/>
            <person name="Lalanne C."/>
            <person name="Gautier V."/>
            <person name="Ament-Velasquez S.L."/>
            <person name="Kruys A."/>
            <person name="Hutchinson M.I."/>
            <person name="Powell A.J."/>
            <person name="Barry K."/>
            <person name="Miller A.N."/>
            <person name="Grigoriev I.V."/>
            <person name="Debuchy R."/>
            <person name="Gladieux P."/>
            <person name="Thoren M.H."/>
            <person name="Johannesson H."/>
        </authorList>
    </citation>
    <scope>NUCLEOTIDE SEQUENCE</scope>
    <source>
        <strain evidence="3">PSN324</strain>
    </source>
</reference>
<protein>
    <recommendedName>
        <fullName evidence="5">HypA-like protein</fullName>
    </recommendedName>
</protein>
<gene>
    <name evidence="3" type="ORF">QBC42DRAFT_165321</name>
</gene>
<sequence>MHITPENTGLWGVTQTEEAAKTVTELLQKDLEKHHVFFNKDHFHNHIPHHLLALYGTKCTSPRLLQSAYQQNTYYQKPALPLHPSAFSVSPDDPWPSSASKYLGNEEFYPDFLRFFASELEAHGKQHVLQKYLFSDSQEMLVRLLGGFLHPLIQLMYGMEWDQPAIIAEALAQTAVHSDTLREFLHAAESRSRSRSRSGEGSSTTSSEAGGNRIVSLLDEIKSNEKLAAAARNSDSNKIHDGVLVRAKEEMLEMASRVRVAAEPQEIAEKTAEMFEACVYMASAAARHGKGKNDKYDFFLMHHVNSSPIFVTINKQDWISDETKARLLEWKIRMDLVQYAARGVPELGLDKLKEYKPRSPREGETLQDIISRLHSYGDDGHAIKLGRATVICRNICKKYEEEGKDWVQIRGEDLWKKICHLIVDSVESPGDTWVRSAGFEEAWKVY</sequence>
<evidence type="ECO:0000256" key="1">
    <source>
        <dbReference type="ARBA" id="ARBA00023002"/>
    </source>
</evidence>
<feature type="compositionally biased region" description="Low complexity" evidence="2">
    <location>
        <begin position="199"/>
        <end position="210"/>
    </location>
</feature>
<dbReference type="InterPro" id="IPR025337">
    <property type="entry name" value="Questin_oxidase-like"/>
</dbReference>
<dbReference type="GO" id="GO:0016491">
    <property type="term" value="F:oxidoreductase activity"/>
    <property type="evidence" value="ECO:0007669"/>
    <property type="project" value="UniProtKB-KW"/>
</dbReference>
<evidence type="ECO:0008006" key="5">
    <source>
        <dbReference type="Google" id="ProtNLM"/>
    </source>
</evidence>
<dbReference type="AlphaFoldDB" id="A0AAV9I4T1"/>
<dbReference type="PANTHER" id="PTHR35870">
    <property type="entry name" value="PROTEIN, PUTATIVE (AFU_ORTHOLOGUE AFUA_5G03330)-RELATED"/>
    <property type="match status" value="1"/>
</dbReference>
<dbReference type="Proteomes" id="UP001321749">
    <property type="component" value="Unassembled WGS sequence"/>
</dbReference>
<feature type="region of interest" description="Disordered" evidence="2">
    <location>
        <begin position="187"/>
        <end position="210"/>
    </location>
</feature>
<dbReference type="Pfam" id="PF14027">
    <property type="entry name" value="Questin_oxidase"/>
    <property type="match status" value="1"/>
</dbReference>
<reference evidence="3" key="1">
    <citation type="journal article" date="2023" name="Mol. Phylogenet. Evol.">
        <title>Genome-scale phylogeny and comparative genomics of the fungal order Sordariales.</title>
        <authorList>
            <person name="Hensen N."/>
            <person name="Bonometti L."/>
            <person name="Westerberg I."/>
            <person name="Brannstrom I.O."/>
            <person name="Guillou S."/>
            <person name="Cros-Aarteil S."/>
            <person name="Calhoun S."/>
            <person name="Haridas S."/>
            <person name="Kuo A."/>
            <person name="Mondo S."/>
            <person name="Pangilinan J."/>
            <person name="Riley R."/>
            <person name="LaButti K."/>
            <person name="Andreopoulos B."/>
            <person name="Lipzen A."/>
            <person name="Chen C."/>
            <person name="Yan M."/>
            <person name="Daum C."/>
            <person name="Ng V."/>
            <person name="Clum A."/>
            <person name="Steindorff A."/>
            <person name="Ohm R.A."/>
            <person name="Martin F."/>
            <person name="Silar P."/>
            <person name="Natvig D.O."/>
            <person name="Lalanne C."/>
            <person name="Gautier V."/>
            <person name="Ament-Velasquez S.L."/>
            <person name="Kruys A."/>
            <person name="Hutchinson M.I."/>
            <person name="Powell A.J."/>
            <person name="Barry K."/>
            <person name="Miller A.N."/>
            <person name="Grigoriev I.V."/>
            <person name="Debuchy R."/>
            <person name="Gladieux P."/>
            <person name="Hiltunen Thoren M."/>
            <person name="Johannesson H."/>
        </authorList>
    </citation>
    <scope>NUCLEOTIDE SEQUENCE</scope>
    <source>
        <strain evidence="3">PSN324</strain>
    </source>
</reference>
<evidence type="ECO:0000313" key="4">
    <source>
        <dbReference type="Proteomes" id="UP001321749"/>
    </source>
</evidence>
<comment type="caution">
    <text evidence="3">The sequence shown here is derived from an EMBL/GenBank/DDBJ whole genome shotgun (WGS) entry which is preliminary data.</text>
</comment>
<name>A0AAV9I4T1_9PEZI</name>
<dbReference type="EMBL" id="MU864928">
    <property type="protein sequence ID" value="KAK4467009.1"/>
    <property type="molecule type" value="Genomic_DNA"/>
</dbReference>
<organism evidence="3 4">
    <name type="scientific">Cladorrhinum samala</name>
    <dbReference type="NCBI Taxonomy" id="585594"/>
    <lineage>
        <taxon>Eukaryota</taxon>
        <taxon>Fungi</taxon>
        <taxon>Dikarya</taxon>
        <taxon>Ascomycota</taxon>
        <taxon>Pezizomycotina</taxon>
        <taxon>Sordariomycetes</taxon>
        <taxon>Sordariomycetidae</taxon>
        <taxon>Sordariales</taxon>
        <taxon>Podosporaceae</taxon>
        <taxon>Cladorrhinum</taxon>
    </lineage>
</organism>
<proteinExistence type="predicted"/>
<evidence type="ECO:0000256" key="2">
    <source>
        <dbReference type="SAM" id="MobiDB-lite"/>
    </source>
</evidence>
<evidence type="ECO:0000313" key="3">
    <source>
        <dbReference type="EMBL" id="KAK4467009.1"/>
    </source>
</evidence>
<accession>A0AAV9I4T1</accession>